<dbReference type="InterPro" id="IPR024417">
    <property type="entry name" value="Neuronal_3.1"/>
</dbReference>
<accession>A0A8C8XC61</accession>
<dbReference type="Pfam" id="PF11092">
    <property type="entry name" value="Alveol-reg_P311"/>
    <property type="match status" value="1"/>
</dbReference>
<sequence>MAYYPELSVWVRQGNGGKASCGKISCPKGGEPQKDEEMDAASLAPLGSNELHSPGIVVCISLYFIHFFF</sequence>
<evidence type="ECO:0000313" key="2">
    <source>
        <dbReference type="Proteomes" id="UP000694399"/>
    </source>
</evidence>
<reference evidence="1" key="1">
    <citation type="journal article" date="2019" name="bioRxiv">
        <title>Long live the king: chromosome-level assembly of the lion (Panthera leo) using linked-read, Hi-C, and long read data.</title>
        <authorList>
            <person name="Armstrong E.E."/>
            <person name="Taylor R.W."/>
            <person name="Miller D.E."/>
            <person name="Kaelin C."/>
            <person name="Barsh G."/>
            <person name="Hadly E.A."/>
            <person name="Petrov D."/>
        </authorList>
    </citation>
    <scope>NUCLEOTIDE SEQUENCE [LARGE SCALE GENOMIC DNA]</scope>
</reference>
<name>A0A8C8XC61_PANLE</name>
<dbReference type="Proteomes" id="UP000694399">
    <property type="component" value="Chromosome A1"/>
</dbReference>
<protein>
    <submittedName>
        <fullName evidence="1">Uncharacterized protein</fullName>
    </submittedName>
</protein>
<organism evidence="1 2">
    <name type="scientific">Panthera leo</name>
    <name type="common">Lion</name>
    <dbReference type="NCBI Taxonomy" id="9689"/>
    <lineage>
        <taxon>Eukaryota</taxon>
        <taxon>Metazoa</taxon>
        <taxon>Chordata</taxon>
        <taxon>Craniata</taxon>
        <taxon>Vertebrata</taxon>
        <taxon>Euteleostomi</taxon>
        <taxon>Mammalia</taxon>
        <taxon>Eutheria</taxon>
        <taxon>Laurasiatheria</taxon>
        <taxon>Carnivora</taxon>
        <taxon>Feliformia</taxon>
        <taxon>Felidae</taxon>
        <taxon>Pantherinae</taxon>
        <taxon>Panthera</taxon>
    </lineage>
</organism>
<reference evidence="1" key="3">
    <citation type="submission" date="2025-09" db="UniProtKB">
        <authorList>
            <consortium name="Ensembl"/>
        </authorList>
    </citation>
    <scope>IDENTIFICATION</scope>
</reference>
<reference evidence="1" key="2">
    <citation type="submission" date="2025-08" db="UniProtKB">
        <authorList>
            <consortium name="Ensembl"/>
        </authorList>
    </citation>
    <scope>IDENTIFICATION</scope>
</reference>
<proteinExistence type="predicted"/>
<dbReference type="AlphaFoldDB" id="A0A8C8XC61"/>
<evidence type="ECO:0000313" key="1">
    <source>
        <dbReference type="Ensembl" id="ENSPLOP00000015262.1"/>
    </source>
</evidence>
<keyword evidence="2" id="KW-1185">Reference proteome</keyword>
<dbReference type="Ensembl" id="ENSPLOT00000016916.1">
    <property type="protein sequence ID" value="ENSPLOP00000015262.1"/>
    <property type="gene ID" value="ENSPLOG00000011209.1"/>
</dbReference>